<dbReference type="Proteomes" id="UP001141806">
    <property type="component" value="Unassembled WGS sequence"/>
</dbReference>
<evidence type="ECO:0000256" key="1">
    <source>
        <dbReference type="SAM" id="MobiDB-lite"/>
    </source>
</evidence>
<organism evidence="2 3">
    <name type="scientific">Protea cynaroides</name>
    <dbReference type="NCBI Taxonomy" id="273540"/>
    <lineage>
        <taxon>Eukaryota</taxon>
        <taxon>Viridiplantae</taxon>
        <taxon>Streptophyta</taxon>
        <taxon>Embryophyta</taxon>
        <taxon>Tracheophyta</taxon>
        <taxon>Spermatophyta</taxon>
        <taxon>Magnoliopsida</taxon>
        <taxon>Proteales</taxon>
        <taxon>Proteaceae</taxon>
        <taxon>Protea</taxon>
    </lineage>
</organism>
<gene>
    <name evidence="2" type="ORF">NE237_001765</name>
</gene>
<name>A0A9Q0KUR5_9MAGN</name>
<reference evidence="2" key="1">
    <citation type="journal article" date="2023" name="Plant J.">
        <title>The genome of the king protea, Protea cynaroides.</title>
        <authorList>
            <person name="Chang J."/>
            <person name="Duong T.A."/>
            <person name="Schoeman C."/>
            <person name="Ma X."/>
            <person name="Roodt D."/>
            <person name="Barker N."/>
            <person name="Li Z."/>
            <person name="Van de Peer Y."/>
            <person name="Mizrachi E."/>
        </authorList>
    </citation>
    <scope>NUCLEOTIDE SEQUENCE</scope>
    <source>
        <tissue evidence="2">Young leaves</tissue>
    </source>
</reference>
<accession>A0A9Q0KUR5</accession>
<sequence>MMILYSLSTKLWASVLVLTKKTQNKQFGCFARFSMVMETSRPRVHEVMVECVHNGAQYFFKKIIEYEDPHIWCGECGVFGHSCRDCKWTQGVDVPAEVSKQPRIEVSDSNAGHQDELPTGEQDPSGGLFPMEVRPSEIPKLISPSRATVGHWEDDKDDDDFRVEDGQLQSFEAVSSKRTESVSGLPLSSRGLPSPMVSSGTIMASRPRRVEVVHDDILAMDEALQMATEALLKWEGVIEVDHLVKVIHMGLMLIKHLV</sequence>
<evidence type="ECO:0000313" key="2">
    <source>
        <dbReference type="EMBL" id="KAJ4976659.1"/>
    </source>
</evidence>
<dbReference type="AlphaFoldDB" id="A0A9Q0KUR5"/>
<protein>
    <submittedName>
        <fullName evidence="2">Uncharacterized protein</fullName>
    </submittedName>
</protein>
<keyword evidence="3" id="KW-1185">Reference proteome</keyword>
<evidence type="ECO:0000313" key="3">
    <source>
        <dbReference type="Proteomes" id="UP001141806"/>
    </source>
</evidence>
<feature type="region of interest" description="Disordered" evidence="1">
    <location>
        <begin position="99"/>
        <end position="132"/>
    </location>
</feature>
<dbReference type="EMBL" id="JAMYWD010000003">
    <property type="protein sequence ID" value="KAJ4976659.1"/>
    <property type="molecule type" value="Genomic_DNA"/>
</dbReference>
<comment type="caution">
    <text evidence="2">The sequence shown here is derived from an EMBL/GenBank/DDBJ whole genome shotgun (WGS) entry which is preliminary data.</text>
</comment>
<proteinExistence type="predicted"/>